<gene>
    <name evidence="2" type="ORF">NCTC12965_04361</name>
</gene>
<organism evidence="2">
    <name type="scientific">Serratia fonticola</name>
    <dbReference type="NCBI Taxonomy" id="47917"/>
    <lineage>
        <taxon>Bacteria</taxon>
        <taxon>Pseudomonadati</taxon>
        <taxon>Pseudomonadota</taxon>
        <taxon>Gammaproteobacteria</taxon>
        <taxon>Enterobacterales</taxon>
        <taxon>Yersiniaceae</taxon>
        <taxon>Serratia</taxon>
    </lineage>
</organism>
<keyword evidence="1" id="KW-1133">Transmembrane helix</keyword>
<dbReference type="EMBL" id="CABEEZ010000096">
    <property type="protein sequence ID" value="VTR39348.1"/>
    <property type="molecule type" value="Genomic_DNA"/>
</dbReference>
<name>A0A4V6KR73_SERFO</name>
<proteinExistence type="predicted"/>
<keyword evidence="1" id="KW-0472">Membrane</keyword>
<protein>
    <submittedName>
        <fullName evidence="2">Uncharacterized protein</fullName>
    </submittedName>
</protein>
<evidence type="ECO:0000256" key="1">
    <source>
        <dbReference type="SAM" id="Phobius"/>
    </source>
</evidence>
<dbReference type="AlphaFoldDB" id="A0A4V6KR73"/>
<feature type="transmembrane region" description="Helical" evidence="1">
    <location>
        <begin position="6"/>
        <end position="23"/>
    </location>
</feature>
<accession>A0A4V6KR73</accession>
<sequence>MKNANAIIKSAIFAALAIDWFLLHMRQVMLKLLLPVMLLPQPVSWKLRQLWISVTGLQANLIKLGHIKKTQDLTLGISGCKGALKEGGAISANGSWL</sequence>
<keyword evidence="1" id="KW-0812">Transmembrane</keyword>
<reference evidence="2" key="1">
    <citation type="submission" date="2019-05" db="EMBL/GenBank/DDBJ databases">
        <authorList>
            <consortium name="Pathogen Informatics"/>
        </authorList>
    </citation>
    <scope>NUCLEOTIDE SEQUENCE [LARGE SCALE GENOMIC DNA]</scope>
    <source>
        <strain evidence="2">NCTC12965</strain>
    </source>
</reference>
<evidence type="ECO:0000313" key="2">
    <source>
        <dbReference type="EMBL" id="VTR39348.1"/>
    </source>
</evidence>